<sequence length="208" mass="23216">MKRARSRAVAGAIDGKVYVIGVCRKKSDDWVEVFDVKTQAWRDMPAVLPRAHWEGQFVTSAVMDGKIPVVGALVEWDDGGELMSLWQASSCVVDDKLYTIDTGRSLKYPIVVYNPKAKVKRWKPVYGVNLRRDLLPFSSYYDSKMANLGGKLCILVGNNPWPLFHYGRQDVCGLPLSFLELLPYDDTLRRVLPGEGTSFIASTVLAAS</sequence>
<proteinExistence type="predicted"/>
<dbReference type="PANTHER" id="PTHR24414:SF129">
    <property type="entry name" value="F-BOX_KELCH-REPEAT PROTEIN"/>
    <property type="match status" value="1"/>
</dbReference>
<accession>A0ABQ7DW90</accession>
<dbReference type="SUPFAM" id="SSF117281">
    <property type="entry name" value="Kelch motif"/>
    <property type="match status" value="1"/>
</dbReference>
<dbReference type="Proteomes" id="UP000266723">
    <property type="component" value="Unassembled WGS sequence"/>
</dbReference>
<evidence type="ECO:0000313" key="2">
    <source>
        <dbReference type="EMBL" id="KAF3581566.1"/>
    </source>
</evidence>
<dbReference type="EMBL" id="QGKV02000649">
    <property type="protein sequence ID" value="KAF3581566.1"/>
    <property type="molecule type" value="Genomic_DNA"/>
</dbReference>
<feature type="domain" description="FKB95-like N-terminal Kelch" evidence="1">
    <location>
        <begin position="1"/>
        <end position="157"/>
    </location>
</feature>
<evidence type="ECO:0000259" key="1">
    <source>
        <dbReference type="Pfam" id="PF25210"/>
    </source>
</evidence>
<comment type="caution">
    <text evidence="2">The sequence shown here is derived from an EMBL/GenBank/DDBJ whole genome shotgun (WGS) entry which is preliminary data.</text>
</comment>
<dbReference type="Pfam" id="PF25210">
    <property type="entry name" value="Kelch_FKB95"/>
    <property type="match status" value="1"/>
</dbReference>
<organism evidence="2 3">
    <name type="scientific">Brassica cretica</name>
    <name type="common">Mustard</name>
    <dbReference type="NCBI Taxonomy" id="69181"/>
    <lineage>
        <taxon>Eukaryota</taxon>
        <taxon>Viridiplantae</taxon>
        <taxon>Streptophyta</taxon>
        <taxon>Embryophyta</taxon>
        <taxon>Tracheophyta</taxon>
        <taxon>Spermatophyta</taxon>
        <taxon>Magnoliopsida</taxon>
        <taxon>eudicotyledons</taxon>
        <taxon>Gunneridae</taxon>
        <taxon>Pentapetalae</taxon>
        <taxon>rosids</taxon>
        <taxon>malvids</taxon>
        <taxon>Brassicales</taxon>
        <taxon>Brassicaceae</taxon>
        <taxon>Brassiceae</taxon>
        <taxon>Brassica</taxon>
    </lineage>
</organism>
<evidence type="ECO:0000313" key="3">
    <source>
        <dbReference type="Proteomes" id="UP000266723"/>
    </source>
</evidence>
<dbReference type="InterPro" id="IPR057499">
    <property type="entry name" value="Kelch_FKB95"/>
</dbReference>
<protein>
    <recommendedName>
        <fullName evidence="1">FKB95-like N-terminal Kelch domain-containing protein</fullName>
    </recommendedName>
</protein>
<gene>
    <name evidence="2" type="ORF">DY000_02034045</name>
</gene>
<keyword evidence="3" id="KW-1185">Reference proteome</keyword>
<dbReference type="InterPro" id="IPR015915">
    <property type="entry name" value="Kelch-typ_b-propeller"/>
</dbReference>
<name>A0ABQ7DW90_BRACR</name>
<dbReference type="PANTHER" id="PTHR24414">
    <property type="entry name" value="F-BOX/KELCH-REPEAT PROTEIN SKIP4"/>
    <property type="match status" value="1"/>
</dbReference>
<dbReference type="Gene3D" id="2.120.10.80">
    <property type="entry name" value="Kelch-type beta propeller"/>
    <property type="match status" value="1"/>
</dbReference>
<reference evidence="2 3" key="1">
    <citation type="journal article" date="2020" name="BMC Genomics">
        <title>Intraspecific diversification of the crop wild relative Brassica cretica Lam. using demographic model selection.</title>
        <authorList>
            <person name="Kioukis A."/>
            <person name="Michalopoulou V.A."/>
            <person name="Briers L."/>
            <person name="Pirintsos S."/>
            <person name="Studholme D.J."/>
            <person name="Pavlidis P."/>
            <person name="Sarris P.F."/>
        </authorList>
    </citation>
    <scope>NUCLEOTIDE SEQUENCE [LARGE SCALE GENOMIC DNA]</scope>
    <source>
        <strain evidence="3">cv. PFS-1207/04</strain>
    </source>
</reference>
<dbReference type="InterPro" id="IPR050354">
    <property type="entry name" value="F-box/kelch-repeat_ARATH"/>
</dbReference>